<dbReference type="Pfam" id="PF18762">
    <property type="entry name" value="Kinase-PolyVal"/>
    <property type="match status" value="1"/>
</dbReference>
<comment type="caution">
    <text evidence="1">The sequence shown here is derived from an EMBL/GenBank/DDBJ whole genome shotgun (WGS) entry which is preliminary data.</text>
</comment>
<name>A0A0A2M2I3_9FLAO</name>
<dbReference type="Proteomes" id="UP000030121">
    <property type="component" value="Unassembled WGS sequence"/>
</dbReference>
<evidence type="ECO:0000313" key="2">
    <source>
        <dbReference type="Proteomes" id="UP000030121"/>
    </source>
</evidence>
<evidence type="ECO:0000313" key="1">
    <source>
        <dbReference type="EMBL" id="KGO85643.1"/>
    </source>
</evidence>
<protein>
    <submittedName>
        <fullName evidence="1">Uncharacterized protein</fullName>
    </submittedName>
</protein>
<organism evidence="1 2">
    <name type="scientific">Flavobacterium suncheonense GH29-5 = DSM 17707</name>
    <dbReference type="NCBI Taxonomy" id="1121899"/>
    <lineage>
        <taxon>Bacteria</taxon>
        <taxon>Pseudomonadati</taxon>
        <taxon>Bacteroidota</taxon>
        <taxon>Flavobacteriia</taxon>
        <taxon>Flavobacteriales</taxon>
        <taxon>Flavobacteriaceae</taxon>
        <taxon>Flavobacterium</taxon>
    </lineage>
</organism>
<dbReference type="InterPro" id="IPR041055">
    <property type="entry name" value="Kinase-PolyVal"/>
</dbReference>
<dbReference type="AlphaFoldDB" id="A0A0A2M2I3"/>
<dbReference type="EMBL" id="JRLW01000042">
    <property type="protein sequence ID" value="KGO85643.1"/>
    <property type="molecule type" value="Genomic_DNA"/>
</dbReference>
<accession>A0A0A2M2I3</accession>
<sequence length="212" mass="24948">MQNELKNELHNILSGKSKVRFGTIIQTITCYLDNGEKASSIIEVEKHFKSQEAKRLEDYVSKENLWIENIDFSQYVSEGAEQKVYLNDSGHVLKLNDAIYYSSWKDYFYNLLLHNYFFSDTAYELLGFTKDNETLYAVVKQNYVSITSNTDLSKVKTFLTLNGFENNRNNDYINRELGIILEDLHDENVLTQNEILYFIDTVFYLTDVFWKK</sequence>
<dbReference type="RefSeq" id="WP_026980995.1">
    <property type="nucleotide sequence ID" value="NZ_AUCZ01000030.1"/>
</dbReference>
<gene>
    <name evidence="1" type="ORF">Q764_14005</name>
</gene>
<dbReference type="eggNOG" id="ENOG5033C8T">
    <property type="taxonomic scope" value="Bacteria"/>
</dbReference>
<reference evidence="1 2" key="1">
    <citation type="submission" date="2013-09" db="EMBL/GenBank/DDBJ databases">
        <authorList>
            <person name="Zeng Z."/>
            <person name="Chen C."/>
        </authorList>
    </citation>
    <scope>NUCLEOTIDE SEQUENCE [LARGE SCALE GENOMIC DNA]</scope>
    <source>
        <strain evidence="1 2">GH29-5</strain>
    </source>
</reference>
<keyword evidence="2" id="KW-1185">Reference proteome</keyword>
<proteinExistence type="predicted"/>
<dbReference type="OrthoDB" id="1079625at2"/>